<organism evidence="1 2">
    <name type="scientific">Microcystis aeruginosa PCC 9807</name>
    <dbReference type="NCBI Taxonomy" id="1160283"/>
    <lineage>
        <taxon>Bacteria</taxon>
        <taxon>Bacillati</taxon>
        <taxon>Cyanobacteriota</taxon>
        <taxon>Cyanophyceae</taxon>
        <taxon>Oscillatoriophycideae</taxon>
        <taxon>Chroococcales</taxon>
        <taxon>Microcystaceae</taxon>
        <taxon>Microcystis</taxon>
    </lineage>
</organism>
<evidence type="ECO:0000313" key="1">
    <source>
        <dbReference type="EMBL" id="CCI20408.1"/>
    </source>
</evidence>
<dbReference type="Proteomes" id="UP000003613">
    <property type="component" value="Unassembled WGS sequence"/>
</dbReference>
<name>I4HED4_MICAE</name>
<evidence type="ECO:0000313" key="2">
    <source>
        <dbReference type="Proteomes" id="UP000003613"/>
    </source>
</evidence>
<gene>
    <name evidence="1" type="ORF">MICAF_710008</name>
</gene>
<dbReference type="HOGENOM" id="CLU_3422965_0_0_3"/>
<proteinExistence type="predicted"/>
<protein>
    <submittedName>
        <fullName evidence="1">Uncharacterized protein</fullName>
    </submittedName>
</protein>
<dbReference type="AlphaFoldDB" id="I4HED4"/>
<reference evidence="1 2" key="1">
    <citation type="submission" date="2012-04" db="EMBL/GenBank/DDBJ databases">
        <authorList>
            <person name="Genoscope - CEA"/>
        </authorList>
    </citation>
    <scope>NUCLEOTIDE SEQUENCE [LARGE SCALE GENOMIC DNA]</scope>
    <source>
        <strain evidence="1 2">9807</strain>
    </source>
</reference>
<dbReference type="EMBL" id="CAIM01000679">
    <property type="protein sequence ID" value="CCI20408.1"/>
    <property type="molecule type" value="Genomic_DNA"/>
</dbReference>
<comment type="caution">
    <text evidence="1">The sequence shown here is derived from an EMBL/GenBank/DDBJ whole genome shotgun (WGS) entry which is preliminary data.</text>
</comment>
<accession>I4HED4</accession>
<sequence>MLGIPLQEKAQLEKYLLETAKIL</sequence>